<dbReference type="PANTHER" id="PTHR35508:SF1">
    <property type="entry name" value="VOLTAGE-DEPENDENT L-TYPE CALCIUM CHANNEL SUBUNIT"/>
    <property type="match status" value="1"/>
</dbReference>
<evidence type="ECO:0000313" key="2">
    <source>
        <dbReference type="EMBL" id="KAH7533977.1"/>
    </source>
</evidence>
<dbReference type="PANTHER" id="PTHR35508">
    <property type="entry name" value="VOLTAGE-DEPENDENT L-TYPE CALCIUM CHANNEL SUBUNIT"/>
    <property type="match status" value="1"/>
</dbReference>
<feature type="transmembrane region" description="Helical" evidence="1">
    <location>
        <begin position="173"/>
        <end position="200"/>
    </location>
</feature>
<sequence>MAEKPNGGVYVELIGDDENSGKSNRRDETLLGVLHRLISDIISPDPSSLGETPFIHRVKTSLAHNVPHLHQSSKNTARNVLLWTRRGSPLRALLVISSFFLCSCPALRALESSNSVEDLNIVLPSQLYVFSQPQLVLCLYAIELLMAGTITLLALTGLLVFSLFFVSATLNAIIISLLMSLAAAGGFLALFFACVTAIYIGALSVAVFVISATTISTIIAVLIATGWVGFFWAVWLATKKSVGLAKHSLGVTGSAFSAYSNARRARRHHQEHNNVAD</sequence>
<evidence type="ECO:0000313" key="3">
    <source>
        <dbReference type="Proteomes" id="UP000813462"/>
    </source>
</evidence>
<keyword evidence="1" id="KW-1133">Transmembrane helix</keyword>
<feature type="transmembrane region" description="Helical" evidence="1">
    <location>
        <begin position="206"/>
        <end position="237"/>
    </location>
</feature>
<gene>
    <name evidence="2" type="ORF">FEM48_Zijuj04G0189000</name>
</gene>
<keyword evidence="1" id="KW-0472">Membrane</keyword>
<feature type="transmembrane region" description="Helical" evidence="1">
    <location>
        <begin position="144"/>
        <end position="166"/>
    </location>
</feature>
<reference evidence="2" key="1">
    <citation type="journal article" date="2021" name="Front. Plant Sci.">
        <title>Chromosome-Scale Genome Assembly for Chinese Sour Jujube and Insights Into Its Genome Evolution and Domestication Signature.</title>
        <authorList>
            <person name="Shen L.-Y."/>
            <person name="Luo H."/>
            <person name="Wang X.-L."/>
            <person name="Wang X.-M."/>
            <person name="Qiu X.-J."/>
            <person name="Liu H."/>
            <person name="Zhou S.-S."/>
            <person name="Jia K.-H."/>
            <person name="Nie S."/>
            <person name="Bao Y.-T."/>
            <person name="Zhang R.-G."/>
            <person name="Yun Q.-Z."/>
            <person name="Chai Y.-H."/>
            <person name="Lu J.-Y."/>
            <person name="Li Y."/>
            <person name="Zhao S.-W."/>
            <person name="Mao J.-F."/>
            <person name="Jia S.-G."/>
            <person name="Mao Y.-M."/>
        </authorList>
    </citation>
    <scope>NUCLEOTIDE SEQUENCE</scope>
    <source>
        <strain evidence="2">AT0</strain>
        <tissue evidence="2">Leaf</tissue>
    </source>
</reference>
<dbReference type="Proteomes" id="UP000813462">
    <property type="component" value="Unassembled WGS sequence"/>
</dbReference>
<protein>
    <submittedName>
        <fullName evidence="2">Uncharacterized protein</fullName>
    </submittedName>
</protein>
<name>A0A978VLK8_ZIZJJ</name>
<dbReference type="AlphaFoldDB" id="A0A978VLK8"/>
<dbReference type="EMBL" id="JAEACU010000004">
    <property type="protein sequence ID" value="KAH7533977.1"/>
    <property type="molecule type" value="Genomic_DNA"/>
</dbReference>
<organism evidence="2 3">
    <name type="scientific">Ziziphus jujuba var. spinosa</name>
    <dbReference type="NCBI Taxonomy" id="714518"/>
    <lineage>
        <taxon>Eukaryota</taxon>
        <taxon>Viridiplantae</taxon>
        <taxon>Streptophyta</taxon>
        <taxon>Embryophyta</taxon>
        <taxon>Tracheophyta</taxon>
        <taxon>Spermatophyta</taxon>
        <taxon>Magnoliopsida</taxon>
        <taxon>eudicotyledons</taxon>
        <taxon>Gunneridae</taxon>
        <taxon>Pentapetalae</taxon>
        <taxon>rosids</taxon>
        <taxon>fabids</taxon>
        <taxon>Rosales</taxon>
        <taxon>Rhamnaceae</taxon>
        <taxon>Paliureae</taxon>
        <taxon>Ziziphus</taxon>
    </lineage>
</organism>
<keyword evidence="1" id="KW-0812">Transmembrane</keyword>
<proteinExistence type="predicted"/>
<evidence type="ECO:0000256" key="1">
    <source>
        <dbReference type="SAM" id="Phobius"/>
    </source>
</evidence>
<comment type="caution">
    <text evidence="2">The sequence shown here is derived from an EMBL/GenBank/DDBJ whole genome shotgun (WGS) entry which is preliminary data.</text>
</comment>
<accession>A0A978VLK8</accession>